<dbReference type="Pfam" id="PF13487">
    <property type="entry name" value="HD_5"/>
    <property type="match status" value="1"/>
</dbReference>
<keyword evidence="5" id="KW-1185">Reference proteome</keyword>
<dbReference type="PANTHER" id="PTHR43155:SF2">
    <property type="entry name" value="CYCLIC DI-GMP PHOSPHODIESTERASE PA4108"/>
    <property type="match status" value="1"/>
</dbReference>
<dbReference type="NCBIfam" id="TIGR00277">
    <property type="entry name" value="HDIG"/>
    <property type="match status" value="1"/>
</dbReference>
<dbReference type="PANTHER" id="PTHR43155">
    <property type="entry name" value="CYCLIC DI-GMP PHOSPHODIESTERASE PA4108-RELATED"/>
    <property type="match status" value="1"/>
</dbReference>
<dbReference type="InterPro" id="IPR006675">
    <property type="entry name" value="HDIG_dom"/>
</dbReference>
<reference evidence="3 5" key="3">
    <citation type="journal article" date="2016" name="Biotechnol. Bioeng.">
        <title>Traits of selected Clostridium strains for syngas fermentation to ethanol.</title>
        <authorList>
            <person name="Martin M.E."/>
            <person name="Richter H."/>
            <person name="Saha S."/>
            <person name="Angenent L.T."/>
        </authorList>
    </citation>
    <scope>NUCLEOTIDE SEQUENCE [LARGE SCALE GENOMIC DNA]</scope>
    <source>
        <strain evidence="3 5">PETC</strain>
    </source>
</reference>
<dbReference type="Gene3D" id="1.10.3210.10">
    <property type="entry name" value="Hypothetical protein af1432"/>
    <property type="match status" value="1"/>
</dbReference>
<evidence type="ECO:0000313" key="4">
    <source>
        <dbReference type="Proteomes" id="UP000001656"/>
    </source>
</evidence>
<dbReference type="Proteomes" id="UP000001656">
    <property type="component" value="Chromosome"/>
</dbReference>
<proteinExistence type="predicted"/>
<gene>
    <name evidence="3" type="primary">rpfG_6</name>
    <name evidence="2" type="ordered locus">CLJU_c30060</name>
    <name evidence="3" type="ORF">WX45_03700</name>
</gene>
<dbReference type="PATRIC" id="fig|748727.19.peg.3779"/>
<keyword evidence="3" id="KW-0378">Hydrolase</keyword>
<dbReference type="CDD" id="cd00077">
    <property type="entry name" value="HDc"/>
    <property type="match status" value="1"/>
</dbReference>
<evidence type="ECO:0000313" key="2">
    <source>
        <dbReference type="EMBL" id="ADK16054.1"/>
    </source>
</evidence>
<dbReference type="KEGG" id="clj:CLJU_c30060"/>
<dbReference type="AlphaFoldDB" id="D8GPH6"/>
<dbReference type="HOGENOM" id="CLU_000445_92_1_9"/>
<evidence type="ECO:0000313" key="3">
    <source>
        <dbReference type="EMBL" id="OAA87070.1"/>
    </source>
</evidence>
<dbReference type="OrthoDB" id="9804747at2"/>
<dbReference type="SUPFAM" id="SSF109604">
    <property type="entry name" value="HD-domain/PDEase-like"/>
    <property type="match status" value="1"/>
</dbReference>
<dbReference type="SMART" id="SM00471">
    <property type="entry name" value="HDc"/>
    <property type="match status" value="1"/>
</dbReference>
<dbReference type="EC" id="3.1.4.52" evidence="3"/>
<reference evidence="2 4" key="2">
    <citation type="journal article" date="2010" name="Proc. Natl. Acad. Sci. U.S.A.">
        <title>Clostridium ljungdahlii represents a microbial production platform based on syngas.</title>
        <authorList>
            <person name="Kopke M."/>
            <person name="Held C."/>
            <person name="Hujer S."/>
            <person name="Liesegang H."/>
            <person name="Wiezer A."/>
            <person name="Wollherr A."/>
            <person name="Ehrenreich A."/>
            <person name="Liebl W."/>
            <person name="Gottschalk G."/>
            <person name="Durre P."/>
        </authorList>
    </citation>
    <scope>NUCLEOTIDE SEQUENCE [LARGE SCALE GENOMIC DNA]</scope>
    <source>
        <strain evidence="4">ATCC 55383 / DSM 13528 / PETC</strain>
        <strain evidence="2">DSM 13528</strain>
    </source>
</reference>
<dbReference type="EMBL" id="LITS01000010">
    <property type="protein sequence ID" value="OAA87070.1"/>
    <property type="molecule type" value="Genomic_DNA"/>
</dbReference>
<name>D8GPH6_CLOLD</name>
<dbReference type="InterPro" id="IPR037522">
    <property type="entry name" value="HD_GYP_dom"/>
</dbReference>
<reference evidence="2" key="1">
    <citation type="submission" date="2009-07" db="EMBL/GenBank/DDBJ databases">
        <authorList>
            <person name="Koepke M."/>
            <person name="Hujer S."/>
            <person name="Held C."/>
            <person name="Wiezer A."/>
            <person name="Liesegang H."/>
            <person name="Ehrenreich A."/>
            <person name="Gottschalk G."/>
            <person name="Duerre P."/>
        </authorList>
    </citation>
    <scope>NUCLEOTIDE SEQUENCE</scope>
    <source>
        <strain evidence="2">DSM 13528</strain>
    </source>
</reference>
<sequence length="358" mass="40184">MRVISVSSLKGDEILGRQIYDEFGRVLLNIGVKLKPYYIKRIKEIGINCVYIDDDISKNVIIEESVSQKTRQMSKHAVREMIGTYCREGKTDNSSIMNSVDSVIEDVVSNKEVLINVAEISASDNNIYSHSVNVCVLATIIGTHMGYSVMKLKDIATGALLHDIGKIKIMNDRKLLDNFKTKEELDKYITLMHPKVGYDFLGSQYIWNASVKVVALMHHERSDGSGYPLKLQGDEINKIAKMISICDVFDNMISGRNGLKSKSVNEVIEYLVGMSNTYFDAEMVRKFTMNIAAFPTGSGVILSSNEKGLVVKQNNSMPMRPVVKVIYDKAGNLLLEPYEIDLLKELTLFITKTCEIQI</sequence>
<dbReference type="eggNOG" id="COG2206">
    <property type="taxonomic scope" value="Bacteria"/>
</dbReference>
<dbReference type="PROSITE" id="PS51832">
    <property type="entry name" value="HD_GYP"/>
    <property type="match status" value="1"/>
</dbReference>
<dbReference type="Proteomes" id="UP000077020">
    <property type="component" value="Unassembled WGS sequence"/>
</dbReference>
<evidence type="ECO:0000313" key="5">
    <source>
        <dbReference type="Proteomes" id="UP000077020"/>
    </source>
</evidence>
<evidence type="ECO:0000259" key="1">
    <source>
        <dbReference type="PROSITE" id="PS51832"/>
    </source>
</evidence>
<dbReference type="InterPro" id="IPR003607">
    <property type="entry name" value="HD/PDEase_dom"/>
</dbReference>
<dbReference type="STRING" id="748727.CLJU_c30060"/>
<accession>D8GPH6</accession>
<dbReference type="EMBL" id="CP001666">
    <property type="protein sequence ID" value="ADK16054.1"/>
    <property type="molecule type" value="Genomic_DNA"/>
</dbReference>
<dbReference type="RefSeq" id="WP_013239644.1">
    <property type="nucleotide sequence ID" value="NC_014328.1"/>
</dbReference>
<dbReference type="GO" id="GO:0071111">
    <property type="term" value="F:cyclic-guanylate-specific phosphodiesterase activity"/>
    <property type="evidence" value="ECO:0007669"/>
    <property type="project" value="UniProtKB-EC"/>
</dbReference>
<protein>
    <submittedName>
        <fullName evidence="2">Conserved protein with a HD domain</fullName>
    </submittedName>
    <submittedName>
        <fullName evidence="3">Cyclic di-GMP phosphodiesterase response regulator RpfG</fullName>
        <ecNumber evidence="3">3.1.4.52</ecNumber>
    </submittedName>
</protein>
<organism evidence="2 4">
    <name type="scientific">Clostridium ljungdahlii (strain ATCC 55383 / DSM 13528 / PETC)</name>
    <dbReference type="NCBI Taxonomy" id="748727"/>
    <lineage>
        <taxon>Bacteria</taxon>
        <taxon>Bacillati</taxon>
        <taxon>Bacillota</taxon>
        <taxon>Clostridia</taxon>
        <taxon>Eubacteriales</taxon>
        <taxon>Clostridiaceae</taxon>
        <taxon>Clostridium</taxon>
    </lineage>
</organism>
<feature type="domain" description="HD-GYP" evidence="1">
    <location>
        <begin position="105"/>
        <end position="303"/>
    </location>
</feature>